<protein>
    <recommendedName>
        <fullName evidence="6">Uracil-DNA glycosylase-like domain-containing protein</fullName>
    </recommendedName>
</protein>
<feature type="domain" description="Uracil-DNA glycosylase-like" evidence="6">
    <location>
        <begin position="411"/>
        <end position="572"/>
    </location>
</feature>
<dbReference type="PANTHER" id="PTHR11264:SF0">
    <property type="entry name" value="URACIL-DNA GLYCOSYLASE"/>
    <property type="match status" value="1"/>
</dbReference>
<dbReference type="OrthoDB" id="10031947at2759"/>
<evidence type="ECO:0000256" key="2">
    <source>
        <dbReference type="ARBA" id="ARBA00022763"/>
    </source>
</evidence>
<keyword evidence="3" id="KW-0378">Hydrolase</keyword>
<dbReference type="InterPro" id="IPR036895">
    <property type="entry name" value="Uracil-DNA_glycosylase-like_sf"/>
</dbReference>
<dbReference type="SMART" id="SM00987">
    <property type="entry name" value="UreE_C"/>
    <property type="match status" value="2"/>
</dbReference>
<dbReference type="Pfam" id="PF03167">
    <property type="entry name" value="UDG"/>
    <property type="match status" value="2"/>
</dbReference>
<evidence type="ECO:0000313" key="7">
    <source>
        <dbReference type="EMBL" id="RMX40649.1"/>
    </source>
</evidence>
<evidence type="ECO:0000256" key="1">
    <source>
        <dbReference type="ARBA" id="ARBA00008184"/>
    </source>
</evidence>
<keyword evidence="4" id="KW-0234">DNA repair</keyword>
<feature type="signal peptide" evidence="5">
    <location>
        <begin position="1"/>
        <end position="18"/>
    </location>
</feature>
<dbReference type="SMART" id="SM00986">
    <property type="entry name" value="UDG"/>
    <property type="match status" value="2"/>
</dbReference>
<dbReference type="Proteomes" id="UP000275408">
    <property type="component" value="Unassembled WGS sequence"/>
</dbReference>
<sequence length="619" mass="70186">MKILAFLLAYLFLPLCGGRVHTKHAELQDDACKELLETATYETHTLMEILYESSCQPKGWEGFFNRKDVKAMMQYISNRLKSDSQNEGLGLNPKIGWIFRAFHMVSPDEVKAIIMGQDPAPQPGLATGLSFSLDPTVHPREVQSVLRVILEARNEGYCVNTSVGSLESWARQGVLLLNKALTLVHNKIGSHLSLWKDFSNEIMKYINEEINPSVWILWGSEAKSLEKKIDKSKHYIVKGGHPSPRAPGRKFFCQNYFTCSNEWLCAKKRGTIDWNLVPLPCKKHASRLFTRKYSDPGFYEGDDCLVWKKSGFVFSRRNEVHCSFLGGKQKAAVDSHFDDCEDLLETATYQTHTLMELLYTFNCKPLGWEGFFDRADVMQMMEVISEQIQYDSQVENYGINPDIGNVFRAFNMVSPEELRAVILGQDPAPQPGLATGLAFSLDPSVDPSEVPSVQRVILEARNGGYCVNASDGVLVKWAEEGVLLLNTALTLIQNEIGSHLELWENFTQAAIDYTNENTNPSVWILWGSHAKAFESSIDRSKHYILKGGHPSPNADGKYFFCHNYFACASEWLCEKGRGMIDWNLLPLPCQKHASRLYHRIYEDPGYCNGDLCEMWYCPY</sequence>
<proteinExistence type="inferred from homology"/>
<evidence type="ECO:0000256" key="3">
    <source>
        <dbReference type="ARBA" id="ARBA00022801"/>
    </source>
</evidence>
<keyword evidence="2" id="KW-0227">DNA damage</keyword>
<dbReference type="STRING" id="46731.A0A3M6TH59"/>
<evidence type="ECO:0000313" key="8">
    <source>
        <dbReference type="Proteomes" id="UP000275408"/>
    </source>
</evidence>
<evidence type="ECO:0000256" key="5">
    <source>
        <dbReference type="SAM" id="SignalP"/>
    </source>
</evidence>
<dbReference type="GO" id="GO:0004844">
    <property type="term" value="F:uracil DNA N-glycosylase activity"/>
    <property type="evidence" value="ECO:0007669"/>
    <property type="project" value="InterPro"/>
</dbReference>
<accession>A0A3M6TH59</accession>
<comment type="caution">
    <text evidence="7">The sequence shown here is derived from an EMBL/GenBank/DDBJ whole genome shotgun (WGS) entry which is preliminary data.</text>
</comment>
<keyword evidence="5" id="KW-0732">Signal</keyword>
<evidence type="ECO:0000259" key="6">
    <source>
        <dbReference type="SMART" id="SM00986"/>
    </source>
</evidence>
<dbReference type="GO" id="GO:0097510">
    <property type="term" value="P:base-excision repair, AP site formation via deaminated base removal"/>
    <property type="evidence" value="ECO:0007669"/>
    <property type="project" value="TreeGrafter"/>
</dbReference>
<dbReference type="InterPro" id="IPR002043">
    <property type="entry name" value="UDG_fam1"/>
</dbReference>
<dbReference type="CDD" id="cd10027">
    <property type="entry name" value="UDG-F1-like"/>
    <property type="match status" value="2"/>
</dbReference>
<dbReference type="Gene3D" id="3.40.470.10">
    <property type="entry name" value="Uracil-DNA glycosylase-like domain"/>
    <property type="match status" value="2"/>
</dbReference>
<evidence type="ECO:0000256" key="4">
    <source>
        <dbReference type="ARBA" id="ARBA00023204"/>
    </source>
</evidence>
<comment type="similarity">
    <text evidence="1">Belongs to the uracil-DNA glycosylase (UDG) superfamily. UNG family.</text>
</comment>
<feature type="chain" id="PRO_5018148849" description="Uracil-DNA glycosylase-like domain-containing protein" evidence="5">
    <location>
        <begin position="19"/>
        <end position="619"/>
    </location>
</feature>
<dbReference type="PANTHER" id="PTHR11264">
    <property type="entry name" value="URACIL-DNA GLYCOSYLASE"/>
    <property type="match status" value="1"/>
</dbReference>
<keyword evidence="8" id="KW-1185">Reference proteome</keyword>
<reference evidence="7 8" key="1">
    <citation type="journal article" date="2018" name="Sci. Rep.">
        <title>Comparative analysis of the Pocillopora damicornis genome highlights role of immune system in coral evolution.</title>
        <authorList>
            <person name="Cunning R."/>
            <person name="Bay R.A."/>
            <person name="Gillette P."/>
            <person name="Baker A.C."/>
            <person name="Traylor-Knowles N."/>
        </authorList>
    </citation>
    <scope>NUCLEOTIDE SEQUENCE [LARGE SCALE GENOMIC DNA]</scope>
    <source>
        <strain evidence="7">RSMAS</strain>
        <tissue evidence="7">Whole animal</tissue>
    </source>
</reference>
<dbReference type="AlphaFoldDB" id="A0A3M6TH59"/>
<feature type="domain" description="Uracil-DNA glycosylase-like" evidence="6">
    <location>
        <begin position="102"/>
        <end position="264"/>
    </location>
</feature>
<gene>
    <name evidence="7" type="ORF">pdam_00009911</name>
</gene>
<dbReference type="InterPro" id="IPR005122">
    <property type="entry name" value="Uracil-DNA_glycosylase-like"/>
</dbReference>
<dbReference type="EMBL" id="RCHS01003600">
    <property type="protein sequence ID" value="RMX40649.1"/>
    <property type="molecule type" value="Genomic_DNA"/>
</dbReference>
<dbReference type="SUPFAM" id="SSF52141">
    <property type="entry name" value="Uracil-DNA glycosylase-like"/>
    <property type="match status" value="2"/>
</dbReference>
<name>A0A3M6TH59_POCDA</name>
<organism evidence="7 8">
    <name type="scientific">Pocillopora damicornis</name>
    <name type="common">Cauliflower coral</name>
    <name type="synonym">Millepora damicornis</name>
    <dbReference type="NCBI Taxonomy" id="46731"/>
    <lineage>
        <taxon>Eukaryota</taxon>
        <taxon>Metazoa</taxon>
        <taxon>Cnidaria</taxon>
        <taxon>Anthozoa</taxon>
        <taxon>Hexacorallia</taxon>
        <taxon>Scleractinia</taxon>
        <taxon>Astrocoeniina</taxon>
        <taxon>Pocilloporidae</taxon>
        <taxon>Pocillopora</taxon>
    </lineage>
</organism>
<dbReference type="NCBIfam" id="NF003592">
    <property type="entry name" value="PRK05254.1-5"/>
    <property type="match status" value="2"/>
</dbReference>